<dbReference type="GO" id="GO:0097367">
    <property type="term" value="F:carbohydrate derivative binding"/>
    <property type="evidence" value="ECO:0007669"/>
    <property type="project" value="TreeGrafter"/>
</dbReference>
<keyword evidence="11" id="KW-0391">Immunity</keyword>
<dbReference type="CDD" id="cd00087">
    <property type="entry name" value="FReD"/>
    <property type="match status" value="1"/>
</dbReference>
<evidence type="ECO:0000256" key="16">
    <source>
        <dbReference type="ARBA" id="ARBA00023240"/>
    </source>
</evidence>
<dbReference type="PROSITE" id="PS51406">
    <property type="entry name" value="FIBRINOGEN_C_2"/>
    <property type="match status" value="1"/>
</dbReference>
<evidence type="ECO:0000256" key="1">
    <source>
        <dbReference type="ARBA" id="ARBA00003654"/>
    </source>
</evidence>
<comment type="similarity">
    <text evidence="3">Belongs to the ficolin lectin family. Veficolin subfamily.</text>
</comment>
<evidence type="ECO:0000256" key="17">
    <source>
        <dbReference type="ARBA" id="ARBA00023278"/>
    </source>
</evidence>
<dbReference type="InterPro" id="IPR014716">
    <property type="entry name" value="Fibrinogen_a/b/g_C_1"/>
</dbReference>
<evidence type="ECO:0000256" key="6">
    <source>
        <dbReference type="ARBA" id="ARBA00022723"/>
    </source>
</evidence>
<keyword evidence="16" id="KW-0800">Toxin</keyword>
<feature type="compositionally biased region" description="Basic and acidic residues" evidence="18">
    <location>
        <begin position="84"/>
        <end position="105"/>
    </location>
</feature>
<feature type="region of interest" description="Disordered" evidence="18">
    <location>
        <begin position="44"/>
        <end position="105"/>
    </location>
</feature>
<sequence length="332" mass="36618">MGRAGKPAALFLLCLMATTCRGAESTCPEAQVVKLDGNSKLTVLRGCPGMPGSPGPQGPPGFPGARGERGLQGTPGEMGPPGPKGEKGEAGKPGEKGNKGDKGEIDEKKFDTLQCKRGARSCKELLAQGVTLSGWHTIYPQDCRPLRVLCDMHTDGGGWIVFQRRSDGLVDFFRDWAAYKRGFGSELSEFWLGNDHLHRLTSLGKNELRVDFMDFANQHSFAKYGSFQVAAESNQYRLTLGNFTGGPAGDSLIKKHSHMPFSTKDKLQDPNSLKCAEKYKGGWWYNECHHANLNGKYWLGEHKSFADGINWKSGRGYYYSYKHTEMKFRPVA</sequence>
<evidence type="ECO:0000256" key="11">
    <source>
        <dbReference type="ARBA" id="ARBA00022859"/>
    </source>
</evidence>
<keyword evidence="12" id="KW-0176">Collagen</keyword>
<dbReference type="GO" id="GO:0046872">
    <property type="term" value="F:metal ion binding"/>
    <property type="evidence" value="ECO:0007669"/>
    <property type="project" value="UniProtKB-KW"/>
</dbReference>
<evidence type="ECO:0000259" key="20">
    <source>
        <dbReference type="PROSITE" id="PS51406"/>
    </source>
</evidence>
<dbReference type="GO" id="GO:0003823">
    <property type="term" value="F:antigen binding"/>
    <property type="evidence" value="ECO:0007669"/>
    <property type="project" value="TreeGrafter"/>
</dbReference>
<dbReference type="SUPFAM" id="SSF56496">
    <property type="entry name" value="Fibrinogen C-terminal domain-like"/>
    <property type="match status" value="1"/>
</dbReference>
<dbReference type="SMART" id="SM00186">
    <property type="entry name" value="FBG"/>
    <property type="match status" value="1"/>
</dbReference>
<feature type="signal peptide" evidence="19">
    <location>
        <begin position="1"/>
        <end position="22"/>
    </location>
</feature>
<dbReference type="Pfam" id="PF01391">
    <property type="entry name" value="Collagen"/>
    <property type="match status" value="1"/>
</dbReference>
<evidence type="ECO:0000256" key="19">
    <source>
        <dbReference type="SAM" id="SignalP"/>
    </source>
</evidence>
<name>A0A6G5ZVX6_VIPAN</name>
<keyword evidence="5" id="KW-0399">Innate immunity</keyword>
<evidence type="ECO:0000256" key="15">
    <source>
        <dbReference type="ARBA" id="ARBA00023220"/>
    </source>
</evidence>
<feature type="domain" description="Fibrinogen C-terminal" evidence="20">
    <location>
        <begin position="113"/>
        <end position="332"/>
    </location>
</feature>
<evidence type="ECO:0000256" key="13">
    <source>
        <dbReference type="ARBA" id="ARBA00023157"/>
    </source>
</evidence>
<protein>
    <submittedName>
        <fullName evidence="21">Veficolin 1</fullName>
    </submittedName>
</protein>
<comment type="function">
    <text evidence="1">Initiates complement activation and/or interferes in platelet aggregation and/or blood coagulation.</text>
</comment>
<dbReference type="GO" id="GO:0001867">
    <property type="term" value="P:complement activation, lectin pathway"/>
    <property type="evidence" value="ECO:0007669"/>
    <property type="project" value="TreeGrafter"/>
</dbReference>
<dbReference type="GO" id="GO:0030246">
    <property type="term" value="F:carbohydrate binding"/>
    <property type="evidence" value="ECO:0007669"/>
    <property type="project" value="UniProtKB-KW"/>
</dbReference>
<evidence type="ECO:0000256" key="8">
    <source>
        <dbReference type="ARBA" id="ARBA00022734"/>
    </source>
</evidence>
<dbReference type="EMBL" id="MN831340">
    <property type="protein sequence ID" value="QHR82844.1"/>
    <property type="molecule type" value="mRNA"/>
</dbReference>
<dbReference type="GO" id="GO:0005615">
    <property type="term" value="C:extracellular space"/>
    <property type="evidence" value="ECO:0007669"/>
    <property type="project" value="TreeGrafter"/>
</dbReference>
<evidence type="ECO:0000256" key="5">
    <source>
        <dbReference type="ARBA" id="ARBA00022588"/>
    </source>
</evidence>
<reference evidence="21" key="1">
    <citation type="submission" date="2019-12" db="EMBL/GenBank/DDBJ databases">
        <authorList>
            <person name="Hempel B.-F."/>
            <person name="Damm M."/>
            <person name="Mrinalini M."/>
            <person name="Gocmen B."/>
            <person name="Karis M."/>
            <person name="Nalbantsoy A."/>
            <person name="Kini R.M."/>
            <person name="Sussmuth R.D."/>
        </authorList>
    </citation>
    <scope>NUCLEOTIDE SEQUENCE</scope>
</reference>
<dbReference type="Pfam" id="PF00147">
    <property type="entry name" value="Fibrinogen_C"/>
    <property type="match status" value="1"/>
</dbReference>
<dbReference type="GO" id="GO:0005581">
    <property type="term" value="C:collagen trimer"/>
    <property type="evidence" value="ECO:0007669"/>
    <property type="project" value="UniProtKB-KW"/>
</dbReference>
<keyword evidence="6" id="KW-0479">Metal-binding</keyword>
<dbReference type="GO" id="GO:0005102">
    <property type="term" value="F:signaling receptor binding"/>
    <property type="evidence" value="ECO:0007669"/>
    <property type="project" value="TreeGrafter"/>
</dbReference>
<evidence type="ECO:0000256" key="9">
    <source>
        <dbReference type="ARBA" id="ARBA00022737"/>
    </source>
</evidence>
<evidence type="ECO:0000256" key="7">
    <source>
        <dbReference type="ARBA" id="ARBA00022729"/>
    </source>
</evidence>
<keyword evidence="4" id="KW-0964">Secreted</keyword>
<keyword evidence="9" id="KW-0677">Repeat</keyword>
<keyword evidence="17" id="KW-0379">Hydroxylation</keyword>
<comment type="subcellular location">
    <subcellularLocation>
        <location evidence="2">Secreted</location>
    </subcellularLocation>
</comment>
<keyword evidence="8" id="KW-0430">Lectin</keyword>
<reference evidence="21" key="2">
    <citation type="journal article" date="2020" name="J. Proteome Res.">
        <title>Extended Snake Cenomics by Top-Down In-Source Decay: Investigating the Newly Discovered Anatolian Meadow Viper Subspecies, Vipera anatolica senliki.</title>
        <authorList>
            <person name="Hempel B.F."/>
            <person name="Damm M."/>
            <person name="Mrinalini M."/>
            <person name="Gocmen B."/>
            <person name="Karis M."/>
            <person name="Nalbantsoy A."/>
            <person name="Kini R.M."/>
            <person name="Suessmuth R.D."/>
        </authorList>
    </citation>
    <scope>NUCLEOTIDE SEQUENCE</scope>
</reference>
<keyword evidence="7 19" id="KW-0732">Signal</keyword>
<organism evidence="21">
    <name type="scientific">Vipera anatolica senliki</name>
    <name type="common">Anatolian meadow viper</name>
    <dbReference type="NCBI Taxonomy" id="2604287"/>
    <lineage>
        <taxon>Eukaryota</taxon>
        <taxon>Metazoa</taxon>
        <taxon>Chordata</taxon>
        <taxon>Craniata</taxon>
        <taxon>Vertebrata</taxon>
        <taxon>Euteleostomi</taxon>
        <taxon>Lepidosauria</taxon>
        <taxon>Squamata</taxon>
        <taxon>Bifurcata</taxon>
        <taxon>Unidentata</taxon>
        <taxon>Episquamata</taxon>
        <taxon>Toxicofera</taxon>
        <taxon>Serpentes</taxon>
        <taxon>Colubroidea</taxon>
        <taxon>Viperidae</taxon>
        <taxon>Viperinae</taxon>
        <taxon>Vipera</taxon>
    </lineage>
</organism>
<evidence type="ECO:0000256" key="2">
    <source>
        <dbReference type="ARBA" id="ARBA00004613"/>
    </source>
</evidence>
<dbReference type="InterPro" id="IPR008160">
    <property type="entry name" value="Collagen"/>
</dbReference>
<evidence type="ECO:0000256" key="4">
    <source>
        <dbReference type="ARBA" id="ARBA00022525"/>
    </source>
</evidence>
<dbReference type="InterPro" id="IPR050373">
    <property type="entry name" value="Fibrinogen_C-term_domain"/>
</dbReference>
<keyword evidence="13" id="KW-1015">Disulfide bond</keyword>
<proteinExistence type="evidence at transcript level"/>
<dbReference type="InterPro" id="IPR020837">
    <property type="entry name" value="Fibrinogen_CS"/>
</dbReference>
<dbReference type="PANTHER" id="PTHR19143">
    <property type="entry name" value="FIBRINOGEN/TENASCIN/ANGIOPOEITIN"/>
    <property type="match status" value="1"/>
</dbReference>
<dbReference type="FunFam" id="3.90.215.10:FF:000001">
    <property type="entry name" value="Tenascin isoform 1"/>
    <property type="match status" value="1"/>
</dbReference>
<keyword evidence="16" id="KW-1199">Hemostasis impairing toxin</keyword>
<evidence type="ECO:0000256" key="14">
    <source>
        <dbReference type="ARBA" id="ARBA00023180"/>
    </source>
</evidence>
<dbReference type="NCBIfam" id="NF040941">
    <property type="entry name" value="GGGWT_bact"/>
    <property type="match status" value="1"/>
</dbReference>
<evidence type="ECO:0000313" key="21">
    <source>
        <dbReference type="EMBL" id="QHR82844.1"/>
    </source>
</evidence>
<keyword evidence="14" id="KW-0325">Glycoprotein</keyword>
<dbReference type="AlphaFoldDB" id="A0A6G5ZVX6"/>
<feature type="chain" id="PRO_5026332597" evidence="19">
    <location>
        <begin position="23"/>
        <end position="332"/>
    </location>
</feature>
<keyword evidence="10" id="KW-0106">Calcium</keyword>
<evidence type="ECO:0000256" key="18">
    <source>
        <dbReference type="SAM" id="MobiDB-lite"/>
    </source>
</evidence>
<dbReference type="PANTHER" id="PTHR19143:SF433">
    <property type="entry name" value="FICOLIN-2"/>
    <property type="match status" value="1"/>
</dbReference>
<accession>A0A6G5ZVX6</accession>
<evidence type="ECO:0000256" key="3">
    <source>
        <dbReference type="ARBA" id="ARBA00006932"/>
    </source>
</evidence>
<dbReference type="Gene3D" id="3.90.215.10">
    <property type="entry name" value="Gamma Fibrinogen, chain A, domain 1"/>
    <property type="match status" value="1"/>
</dbReference>
<feature type="compositionally biased region" description="Pro residues" evidence="18">
    <location>
        <begin position="51"/>
        <end position="62"/>
    </location>
</feature>
<dbReference type="PROSITE" id="PS00514">
    <property type="entry name" value="FIBRINOGEN_C_1"/>
    <property type="match status" value="1"/>
</dbReference>
<evidence type="ECO:0000256" key="10">
    <source>
        <dbReference type="ARBA" id="ARBA00022837"/>
    </source>
</evidence>
<evidence type="ECO:0000256" key="12">
    <source>
        <dbReference type="ARBA" id="ARBA00023119"/>
    </source>
</evidence>
<dbReference type="InterPro" id="IPR002181">
    <property type="entry name" value="Fibrinogen_a/b/g_C_dom"/>
</dbReference>
<keyword evidence="15" id="KW-1216">Complement system impairing toxin</keyword>
<dbReference type="InterPro" id="IPR036056">
    <property type="entry name" value="Fibrinogen-like_C"/>
</dbReference>